<dbReference type="EMBL" id="JAJISD010000001">
    <property type="protein sequence ID" value="MCC8427997.1"/>
    <property type="molecule type" value="Genomic_DNA"/>
</dbReference>
<organism evidence="1 2">
    <name type="scientific">Reyranella aquatilis</name>
    <dbReference type="NCBI Taxonomy" id="2035356"/>
    <lineage>
        <taxon>Bacteria</taxon>
        <taxon>Pseudomonadati</taxon>
        <taxon>Pseudomonadota</taxon>
        <taxon>Alphaproteobacteria</taxon>
        <taxon>Hyphomicrobiales</taxon>
        <taxon>Reyranellaceae</taxon>
        <taxon>Reyranella</taxon>
    </lineage>
</organism>
<gene>
    <name evidence="1" type="ORF">LJ725_03400</name>
</gene>
<evidence type="ECO:0000313" key="1">
    <source>
        <dbReference type="EMBL" id="MCC8427997.1"/>
    </source>
</evidence>
<dbReference type="Pfam" id="PF11011">
    <property type="entry name" value="DUF2849"/>
    <property type="match status" value="1"/>
</dbReference>
<dbReference type="InterPro" id="IPR021270">
    <property type="entry name" value="DUF2849"/>
</dbReference>
<accession>A0ABS8KPM0</accession>
<comment type="caution">
    <text evidence="1">The sequence shown here is derived from an EMBL/GenBank/DDBJ whole genome shotgun (WGS) entry which is preliminary data.</text>
</comment>
<evidence type="ECO:0000313" key="2">
    <source>
        <dbReference type="Proteomes" id="UP001198862"/>
    </source>
</evidence>
<dbReference type="RefSeq" id="WP_230549202.1">
    <property type="nucleotide sequence ID" value="NZ_JAJISD010000001.1"/>
</dbReference>
<keyword evidence="2" id="KW-1185">Reference proteome</keyword>
<dbReference type="Proteomes" id="UP001198862">
    <property type="component" value="Unassembled WGS sequence"/>
</dbReference>
<proteinExistence type="predicted"/>
<protein>
    <submittedName>
        <fullName evidence="1">DUF2849 domain-containing protein</fullName>
    </submittedName>
</protein>
<reference evidence="1 2" key="1">
    <citation type="submission" date="2021-11" db="EMBL/GenBank/DDBJ databases">
        <authorList>
            <person name="Lee D.-H."/>
            <person name="Kim S.-B."/>
        </authorList>
    </citation>
    <scope>NUCLEOTIDE SEQUENCE [LARGE SCALE GENOMIC DNA]</scope>
    <source>
        <strain evidence="1 2">KCTC 52223</strain>
    </source>
</reference>
<name>A0ABS8KPM0_9HYPH</name>
<sequence>MAKNLIGDLQVASANRLVDGMVVWLDEAGQWTDRLERAAVARDARGAEILLERARAEGFAVIDPFLVAVTEGEDGTIEPLSLREKIRASGLTFDAIAADAVRYA</sequence>